<dbReference type="InterPro" id="IPR028978">
    <property type="entry name" value="Chorismate_lyase_/UTRA_dom_sf"/>
</dbReference>
<dbReference type="InterPro" id="IPR050679">
    <property type="entry name" value="Bact_HTH_transcr_reg"/>
</dbReference>
<accession>A0A849A7L1</accession>
<dbReference type="PROSITE" id="PS50949">
    <property type="entry name" value="HTH_GNTR"/>
    <property type="match status" value="1"/>
</dbReference>
<dbReference type="GO" id="GO:0003700">
    <property type="term" value="F:DNA-binding transcription factor activity"/>
    <property type="evidence" value="ECO:0007669"/>
    <property type="project" value="InterPro"/>
</dbReference>
<keyword evidence="3" id="KW-0804">Transcription</keyword>
<name>A0A849A7L1_9ACTN</name>
<dbReference type="RefSeq" id="WP_171199155.1">
    <property type="nucleotide sequence ID" value="NZ_JABEND010000003.1"/>
</dbReference>
<dbReference type="Pfam" id="PF00392">
    <property type="entry name" value="GntR"/>
    <property type="match status" value="1"/>
</dbReference>
<dbReference type="Pfam" id="PF07702">
    <property type="entry name" value="UTRA"/>
    <property type="match status" value="1"/>
</dbReference>
<evidence type="ECO:0000313" key="6">
    <source>
        <dbReference type="EMBL" id="NNG35473.1"/>
    </source>
</evidence>
<feature type="region of interest" description="Disordered" evidence="4">
    <location>
        <begin position="292"/>
        <end position="315"/>
    </location>
</feature>
<evidence type="ECO:0000259" key="5">
    <source>
        <dbReference type="PROSITE" id="PS50949"/>
    </source>
</evidence>
<proteinExistence type="predicted"/>
<feature type="region of interest" description="Disordered" evidence="4">
    <location>
        <begin position="1"/>
        <end position="48"/>
    </location>
</feature>
<dbReference type="AlphaFoldDB" id="A0A849A7L1"/>
<evidence type="ECO:0000256" key="2">
    <source>
        <dbReference type="ARBA" id="ARBA00023125"/>
    </source>
</evidence>
<comment type="caution">
    <text evidence="6">The sequence shown here is derived from an EMBL/GenBank/DDBJ whole genome shotgun (WGS) entry which is preliminary data.</text>
</comment>
<dbReference type="InterPro" id="IPR036390">
    <property type="entry name" value="WH_DNA-bd_sf"/>
</dbReference>
<evidence type="ECO:0000256" key="3">
    <source>
        <dbReference type="ARBA" id="ARBA00023163"/>
    </source>
</evidence>
<evidence type="ECO:0000256" key="1">
    <source>
        <dbReference type="ARBA" id="ARBA00023015"/>
    </source>
</evidence>
<dbReference type="GO" id="GO:0003677">
    <property type="term" value="F:DNA binding"/>
    <property type="evidence" value="ECO:0007669"/>
    <property type="project" value="UniProtKB-KW"/>
</dbReference>
<evidence type="ECO:0000256" key="4">
    <source>
        <dbReference type="SAM" id="MobiDB-lite"/>
    </source>
</evidence>
<dbReference type="SMART" id="SM00866">
    <property type="entry name" value="UTRA"/>
    <property type="match status" value="1"/>
</dbReference>
<keyword evidence="2" id="KW-0238">DNA-binding</keyword>
<dbReference type="SMART" id="SM00345">
    <property type="entry name" value="HTH_GNTR"/>
    <property type="match status" value="1"/>
</dbReference>
<dbReference type="PRINTS" id="PR00035">
    <property type="entry name" value="HTHGNTR"/>
</dbReference>
<dbReference type="PANTHER" id="PTHR44846">
    <property type="entry name" value="MANNOSYL-D-GLYCERATE TRANSPORT/METABOLISM SYSTEM REPRESSOR MNGR-RELATED"/>
    <property type="match status" value="1"/>
</dbReference>
<dbReference type="Gene3D" id="1.10.10.10">
    <property type="entry name" value="Winged helix-like DNA-binding domain superfamily/Winged helix DNA-binding domain"/>
    <property type="match status" value="1"/>
</dbReference>
<reference evidence="6 7" key="1">
    <citation type="submission" date="2020-05" db="EMBL/GenBank/DDBJ databases">
        <title>Nakamurella sp. DB0629 isolated from air conditioner.</title>
        <authorList>
            <person name="Kim D.H."/>
            <person name="Kim D.-U."/>
        </authorList>
    </citation>
    <scope>NUCLEOTIDE SEQUENCE [LARGE SCALE GENOMIC DNA]</scope>
    <source>
        <strain evidence="6 7">DB0629</strain>
    </source>
</reference>
<dbReference type="SUPFAM" id="SSF64288">
    <property type="entry name" value="Chorismate lyase-like"/>
    <property type="match status" value="1"/>
</dbReference>
<keyword evidence="1" id="KW-0805">Transcription regulation</keyword>
<dbReference type="CDD" id="cd07377">
    <property type="entry name" value="WHTH_GntR"/>
    <property type="match status" value="1"/>
</dbReference>
<dbReference type="InterPro" id="IPR000524">
    <property type="entry name" value="Tscrpt_reg_HTH_GntR"/>
</dbReference>
<protein>
    <submittedName>
        <fullName evidence="6">GntR family transcriptional regulator</fullName>
    </submittedName>
</protein>
<feature type="compositionally biased region" description="Pro residues" evidence="4">
    <location>
        <begin position="296"/>
        <end position="306"/>
    </location>
</feature>
<dbReference type="InterPro" id="IPR036388">
    <property type="entry name" value="WH-like_DNA-bd_sf"/>
</dbReference>
<gene>
    <name evidence="6" type="ORF">HKD39_07060</name>
</gene>
<evidence type="ECO:0000313" key="7">
    <source>
        <dbReference type="Proteomes" id="UP000562984"/>
    </source>
</evidence>
<dbReference type="Proteomes" id="UP000562984">
    <property type="component" value="Unassembled WGS sequence"/>
</dbReference>
<dbReference type="SUPFAM" id="SSF46785">
    <property type="entry name" value="Winged helix' DNA-binding domain"/>
    <property type="match status" value="1"/>
</dbReference>
<organism evidence="6 7">
    <name type="scientific">Nakamurella aerolata</name>
    <dbReference type="NCBI Taxonomy" id="1656892"/>
    <lineage>
        <taxon>Bacteria</taxon>
        <taxon>Bacillati</taxon>
        <taxon>Actinomycetota</taxon>
        <taxon>Actinomycetes</taxon>
        <taxon>Nakamurellales</taxon>
        <taxon>Nakamurellaceae</taxon>
        <taxon>Nakamurella</taxon>
    </lineage>
</organism>
<sequence length="315" mass="33822">MTIAAALPPEPLPAEPLAAAPLPAPPPADPTTQAPLPTSAPSIPPGAGPLWARLRDHLRDRVLAGDFDDAFPGELALAEQFGVSRHTVREALRELRADGTVTASRGRHPQLAAPDQIRQPLGALYSLFASVESQGHTQRSRVLTLDARRDPAAAARLELPEDAELVYLERIRLLDEAPLALDRVWLPAAVARPLLQLDFSRTSLYNQLWLACGVRLTGGSEEISAAVLSQEHRRLLACGADVAGLSIDRLGCSAQRPVEWRHTLIRADRFSLTARFTQHRYQFTPVESGVGAAAPEPVPDLAPDPVPAAAAETSA</sequence>
<dbReference type="Gene3D" id="3.40.1410.10">
    <property type="entry name" value="Chorismate lyase-like"/>
    <property type="match status" value="1"/>
</dbReference>
<dbReference type="InterPro" id="IPR011663">
    <property type="entry name" value="UTRA"/>
</dbReference>
<keyword evidence="7" id="KW-1185">Reference proteome</keyword>
<feature type="domain" description="HTH gntR-type" evidence="5">
    <location>
        <begin position="48"/>
        <end position="114"/>
    </location>
</feature>
<dbReference type="EMBL" id="JABEND010000003">
    <property type="protein sequence ID" value="NNG35473.1"/>
    <property type="molecule type" value="Genomic_DNA"/>
</dbReference>